<dbReference type="Proteomes" id="UP001627154">
    <property type="component" value="Unassembled WGS sequence"/>
</dbReference>
<comment type="caution">
    <text evidence="1">The sequence shown here is derived from an EMBL/GenBank/DDBJ whole genome shotgun (WGS) entry which is preliminary data.</text>
</comment>
<keyword evidence="2" id="KW-1185">Reference proteome</keyword>
<gene>
    <name evidence="1" type="ORF">TKK_004617</name>
</gene>
<proteinExistence type="predicted"/>
<reference evidence="1 2" key="1">
    <citation type="journal article" date="2024" name="bioRxiv">
        <title>A reference genome for Trichogramma kaykai: A tiny desert-dwelling parasitoid wasp with competing sex-ratio distorters.</title>
        <authorList>
            <person name="Culotta J."/>
            <person name="Lindsey A.R."/>
        </authorList>
    </citation>
    <scope>NUCLEOTIDE SEQUENCE [LARGE SCALE GENOMIC DNA]</scope>
    <source>
        <strain evidence="1 2">KSX58</strain>
    </source>
</reference>
<accession>A0ABD2XC67</accession>
<dbReference type="AlphaFoldDB" id="A0ABD2XC67"/>
<evidence type="ECO:0000313" key="2">
    <source>
        <dbReference type="Proteomes" id="UP001627154"/>
    </source>
</evidence>
<name>A0ABD2XC67_9HYME</name>
<dbReference type="EMBL" id="JBJJXI010000034">
    <property type="protein sequence ID" value="KAL3402693.1"/>
    <property type="molecule type" value="Genomic_DNA"/>
</dbReference>
<evidence type="ECO:0000313" key="1">
    <source>
        <dbReference type="EMBL" id="KAL3402693.1"/>
    </source>
</evidence>
<protein>
    <submittedName>
        <fullName evidence="1">Uncharacterized protein</fullName>
    </submittedName>
</protein>
<sequence>MKQTSGPGVKIPGAHLASQIASSAEVNEVLKEHLKEKQKDLRVPKTADFVFVKKITQRLSSHLPAAAATAILEADVDPDWSNLKSTSNTDEVNKVTSTVEVHSSENKLDQVTEREIASKQLCELPKTSCTKRTIQALIKNHSRRRLLTLGRVITG</sequence>
<organism evidence="1 2">
    <name type="scientific">Trichogramma kaykai</name>
    <dbReference type="NCBI Taxonomy" id="54128"/>
    <lineage>
        <taxon>Eukaryota</taxon>
        <taxon>Metazoa</taxon>
        <taxon>Ecdysozoa</taxon>
        <taxon>Arthropoda</taxon>
        <taxon>Hexapoda</taxon>
        <taxon>Insecta</taxon>
        <taxon>Pterygota</taxon>
        <taxon>Neoptera</taxon>
        <taxon>Endopterygota</taxon>
        <taxon>Hymenoptera</taxon>
        <taxon>Apocrita</taxon>
        <taxon>Proctotrupomorpha</taxon>
        <taxon>Chalcidoidea</taxon>
        <taxon>Trichogrammatidae</taxon>
        <taxon>Trichogramma</taxon>
    </lineage>
</organism>